<organism evidence="1 2">
    <name type="scientific">Rattus norvegicus</name>
    <name type="common">Rat</name>
    <dbReference type="NCBI Taxonomy" id="10116"/>
    <lineage>
        <taxon>Eukaryota</taxon>
        <taxon>Metazoa</taxon>
        <taxon>Chordata</taxon>
        <taxon>Craniata</taxon>
        <taxon>Vertebrata</taxon>
        <taxon>Euteleostomi</taxon>
        <taxon>Mammalia</taxon>
        <taxon>Eutheria</taxon>
        <taxon>Euarchontoglires</taxon>
        <taxon>Glires</taxon>
        <taxon>Rodentia</taxon>
        <taxon>Myomorpha</taxon>
        <taxon>Muroidea</taxon>
        <taxon>Muridae</taxon>
        <taxon>Murinae</taxon>
        <taxon>Rattus</taxon>
    </lineage>
</organism>
<proteinExistence type="predicted"/>
<accession>A6JP66</accession>
<reference evidence="2" key="1">
    <citation type="submission" date="2005-09" db="EMBL/GenBank/DDBJ databases">
        <authorList>
            <person name="Mural R.J."/>
            <person name="Li P.W."/>
            <person name="Adams M.D."/>
            <person name="Amanatides P.G."/>
            <person name="Baden-Tillson H."/>
            <person name="Barnstead M."/>
            <person name="Chin S.H."/>
            <person name="Dew I."/>
            <person name="Evans C.A."/>
            <person name="Ferriera S."/>
            <person name="Flanigan M."/>
            <person name="Fosler C."/>
            <person name="Glodek A."/>
            <person name="Gu Z."/>
            <person name="Holt R.A."/>
            <person name="Jennings D."/>
            <person name="Kraft C.L."/>
            <person name="Lu F."/>
            <person name="Nguyen T."/>
            <person name="Nusskern D.R."/>
            <person name="Pfannkoch C.M."/>
            <person name="Sitter C."/>
            <person name="Sutton G.G."/>
            <person name="Venter J.C."/>
            <person name="Wang Z."/>
            <person name="Woodage T."/>
            <person name="Zheng X.H."/>
            <person name="Zhong F."/>
        </authorList>
    </citation>
    <scope>NUCLEOTIDE SEQUENCE [LARGE SCALE GENOMIC DNA]</scope>
    <source>
        <strain>BN</strain>
        <strain evidence="2">Sprague-Dawley</strain>
    </source>
</reference>
<dbReference type="EMBL" id="CH473994">
    <property type="protein sequence ID" value="EDL93740.1"/>
    <property type="molecule type" value="Genomic_DNA"/>
</dbReference>
<evidence type="ECO:0000313" key="2">
    <source>
        <dbReference type="Proteomes" id="UP000234681"/>
    </source>
</evidence>
<gene>
    <name evidence="1" type="ORF">rCG_57381</name>
</gene>
<dbReference type="Proteomes" id="UP000234681">
    <property type="component" value="Chromosome 1"/>
</dbReference>
<name>A6JP66_RAT</name>
<protein>
    <submittedName>
        <fullName evidence="1">RCG57381</fullName>
    </submittedName>
</protein>
<dbReference type="AlphaFoldDB" id="A6JP66"/>
<sequence>MCCHASALGGRSQGRYRGVRCEKAWLFLCRELFVTTWKPDISALPDFVWK</sequence>
<evidence type="ECO:0000313" key="1">
    <source>
        <dbReference type="EMBL" id="EDL93740.1"/>
    </source>
</evidence>